<reference evidence="2" key="1">
    <citation type="submission" date="2021-05" db="EMBL/GenBank/DDBJ databases">
        <authorList>
            <person name="Stam R."/>
        </authorList>
    </citation>
    <scope>NUCLEOTIDE SEQUENCE</scope>
    <source>
        <strain evidence="2">CS162</strain>
    </source>
</reference>
<evidence type="ECO:0000313" key="2">
    <source>
        <dbReference type="EMBL" id="CAG5159146.1"/>
    </source>
</evidence>
<protein>
    <submittedName>
        <fullName evidence="2">Uncharacterized protein</fullName>
    </submittedName>
</protein>
<feature type="compositionally biased region" description="Polar residues" evidence="1">
    <location>
        <begin position="13"/>
        <end position="22"/>
    </location>
</feature>
<dbReference type="PANTHER" id="PTHR42085:SF1">
    <property type="entry name" value="F-BOX DOMAIN-CONTAINING PROTEIN"/>
    <property type="match status" value="1"/>
</dbReference>
<dbReference type="PANTHER" id="PTHR42085">
    <property type="entry name" value="F-BOX DOMAIN-CONTAINING PROTEIN"/>
    <property type="match status" value="1"/>
</dbReference>
<sequence length="199" mass="22037">MHTSCYSRMRQGSYGSNPSKQSPVAAESGRAEDFRSSEIVKSLFQNSSKISKTRKRSRKTHLKVLGPLSSHTTLAAHRAAIAASPLLSLPGEIRNMIYAYALTSETKLLAYNNQRGRFDVSRIGAGLLQICHMVSRETMYLPLLLNTLVFGSSTGSEDNEERMLKCLGKIINLGWEIGSRDGVDIEVLSQKEMKILDSK</sequence>
<proteinExistence type="predicted"/>
<comment type="caution">
    <text evidence="2">The sequence shown here is derived from an EMBL/GenBank/DDBJ whole genome shotgun (WGS) entry which is preliminary data.</text>
</comment>
<evidence type="ECO:0000256" key="1">
    <source>
        <dbReference type="SAM" id="MobiDB-lite"/>
    </source>
</evidence>
<dbReference type="AlphaFoldDB" id="A0A8J2I2W3"/>
<dbReference type="OrthoDB" id="62952at2759"/>
<accession>A0A8J2I2W3</accession>
<dbReference type="Proteomes" id="UP000676310">
    <property type="component" value="Unassembled WGS sequence"/>
</dbReference>
<feature type="region of interest" description="Disordered" evidence="1">
    <location>
        <begin position="1"/>
        <end position="34"/>
    </location>
</feature>
<dbReference type="GeneID" id="67017214"/>
<organism evidence="2 3">
    <name type="scientific">Alternaria atra</name>
    <dbReference type="NCBI Taxonomy" id="119953"/>
    <lineage>
        <taxon>Eukaryota</taxon>
        <taxon>Fungi</taxon>
        <taxon>Dikarya</taxon>
        <taxon>Ascomycota</taxon>
        <taxon>Pezizomycotina</taxon>
        <taxon>Dothideomycetes</taxon>
        <taxon>Pleosporomycetidae</taxon>
        <taxon>Pleosporales</taxon>
        <taxon>Pleosporineae</taxon>
        <taxon>Pleosporaceae</taxon>
        <taxon>Alternaria</taxon>
        <taxon>Alternaria sect. Ulocladioides</taxon>
    </lineage>
</organism>
<keyword evidence="3" id="KW-1185">Reference proteome</keyword>
<dbReference type="InterPro" id="IPR038883">
    <property type="entry name" value="AN11006-like"/>
</dbReference>
<gene>
    <name evidence="2" type="ORF">ALTATR162_LOCUS5436</name>
</gene>
<dbReference type="RefSeq" id="XP_043168990.1">
    <property type="nucleotide sequence ID" value="XM_043313055.1"/>
</dbReference>
<dbReference type="EMBL" id="CAJRGZ010000019">
    <property type="protein sequence ID" value="CAG5159146.1"/>
    <property type="molecule type" value="Genomic_DNA"/>
</dbReference>
<name>A0A8J2I2W3_9PLEO</name>
<evidence type="ECO:0000313" key="3">
    <source>
        <dbReference type="Proteomes" id="UP000676310"/>
    </source>
</evidence>